<dbReference type="Proteomes" id="UP000235220">
    <property type="component" value="Chromosome 16"/>
</dbReference>
<protein>
    <submittedName>
        <fullName evidence="2">Uncharacterized protein LOC118344890</fullName>
    </submittedName>
</protein>
<proteinExistence type="predicted"/>
<dbReference type="GeneID" id="118344890"/>
<dbReference type="InParanoid" id="A0A6P9EEM0"/>
<gene>
    <name evidence="2" type="primary">LOC118344890</name>
</gene>
<organism evidence="1 2">
    <name type="scientific">Juglans regia</name>
    <name type="common">English walnut</name>
    <dbReference type="NCBI Taxonomy" id="51240"/>
    <lineage>
        <taxon>Eukaryota</taxon>
        <taxon>Viridiplantae</taxon>
        <taxon>Streptophyta</taxon>
        <taxon>Embryophyta</taxon>
        <taxon>Tracheophyta</taxon>
        <taxon>Spermatophyta</taxon>
        <taxon>Magnoliopsida</taxon>
        <taxon>eudicotyledons</taxon>
        <taxon>Gunneridae</taxon>
        <taxon>Pentapetalae</taxon>
        <taxon>rosids</taxon>
        <taxon>fabids</taxon>
        <taxon>Fagales</taxon>
        <taxon>Juglandaceae</taxon>
        <taxon>Juglans</taxon>
    </lineage>
</organism>
<keyword evidence="1" id="KW-1185">Reference proteome</keyword>
<name>A0A6P9EEM0_JUGRE</name>
<sequence length="132" mass="14396">MLGSTLISRDEDTESPLCFSRESRGGAFFSNLRGGRVVETLWKGGQRMEEMEDLEVLCVNLCLTEEEKVGIELGSESEDAVREKGDRTLIRKVYGKGDREGGAGIDIGQNLENKLPCNFSGGFGIASNFRGA</sequence>
<dbReference type="KEGG" id="jre:118344890"/>
<reference evidence="2" key="1">
    <citation type="submission" date="2025-08" db="UniProtKB">
        <authorList>
            <consortium name="RefSeq"/>
        </authorList>
    </citation>
    <scope>IDENTIFICATION</scope>
    <source>
        <tissue evidence="2">Leaves</tissue>
    </source>
</reference>
<accession>A0A6P9EEM0</accession>
<dbReference type="RefSeq" id="XP_035542703.1">
    <property type="nucleotide sequence ID" value="XM_035686810.1"/>
</dbReference>
<dbReference type="AlphaFoldDB" id="A0A6P9EEM0"/>
<evidence type="ECO:0000313" key="2">
    <source>
        <dbReference type="RefSeq" id="XP_035542703.1"/>
    </source>
</evidence>
<evidence type="ECO:0000313" key="1">
    <source>
        <dbReference type="Proteomes" id="UP000235220"/>
    </source>
</evidence>